<sequence>MTKSTLAPTIAVVVLYSLTLSTTAFSILSSFTGRPASMVPLHEVAVTASRSNRPPPTRNYWCMYDSSRDPPSAPEYNAWSVLATTEKWISQTLAAAETPDGNPYSRKEVSYDCDVANDAALLTAGVWRRLKEARQIGEEHGTQEVERKEQQGDDYEPRKLRLTSVVVLPANPGISESFAVFDNLLQQINQARRQSRDYVTDLSLEQLDERMHADEDAEEEWSISVNCAHLHPNFGEQTPEQVLEDLKDDEEIDVHYEEYKRKRLEARQSPYPTVVIEVRAMPPPPELVAPPKVSRSRAAKNQNAISAMDVQRLEALFGKTAHMNHPSSQRSGSEDSFYDALGSSLEEIHVVTPMKLAQQWIATHDPNLPKTSPVDLAAFTESKTSHVDEAYEFVFANIAMLRSQPQSRQYLVLPCFLSSAATSLQKFATQVETMVNIWPDLQHKVQVEMFHPEHVDSSRRSPVPILSLQWKERP</sequence>
<dbReference type="EMBL" id="CM000617">
    <property type="protein sequence ID" value="EEC46177.1"/>
    <property type="molecule type" value="Genomic_DNA"/>
</dbReference>
<organism evidence="1 2">
    <name type="scientific">Phaeodactylum tricornutum (strain CCAP 1055/1)</name>
    <dbReference type="NCBI Taxonomy" id="556484"/>
    <lineage>
        <taxon>Eukaryota</taxon>
        <taxon>Sar</taxon>
        <taxon>Stramenopiles</taxon>
        <taxon>Ochrophyta</taxon>
        <taxon>Bacillariophyta</taxon>
        <taxon>Bacillariophyceae</taxon>
        <taxon>Bacillariophycidae</taxon>
        <taxon>Naviculales</taxon>
        <taxon>Phaeodactylaceae</taxon>
        <taxon>Phaeodactylum</taxon>
    </lineage>
</organism>
<dbReference type="OrthoDB" id="42426at2759"/>
<proteinExistence type="predicted"/>
<dbReference type="AlphaFoldDB" id="B7G5M8"/>
<reference evidence="2" key="2">
    <citation type="submission" date="2008-08" db="EMBL/GenBank/DDBJ databases">
        <authorList>
            <consortium name="Diatom Consortium"/>
            <person name="Grigoriev I."/>
            <person name="Grimwood J."/>
            <person name="Kuo A."/>
            <person name="Otillar R.P."/>
            <person name="Salamov A."/>
            <person name="Detter J.C."/>
            <person name="Lindquist E."/>
            <person name="Shapiro H."/>
            <person name="Lucas S."/>
            <person name="Glavina del Rio T."/>
            <person name="Pitluck S."/>
            <person name="Rokhsar D."/>
            <person name="Bowler C."/>
        </authorList>
    </citation>
    <scope>GENOME REANNOTATION</scope>
    <source>
        <strain evidence="2">CCAP 1055/1</strain>
    </source>
</reference>
<keyword evidence="2" id="KW-1185">Reference proteome</keyword>
<dbReference type="RefSeq" id="XP_002182276.1">
    <property type="nucleotide sequence ID" value="XM_002182240.1"/>
</dbReference>
<dbReference type="HOGENOM" id="CLU_359217_0_0_1"/>
<dbReference type="KEGG" id="pti:PHATRDRAFT_48004"/>
<evidence type="ECO:0000313" key="1">
    <source>
        <dbReference type="EMBL" id="EEC46177.1"/>
    </source>
</evidence>
<protein>
    <submittedName>
        <fullName evidence="1">Uncharacterized protein</fullName>
    </submittedName>
</protein>
<dbReference type="InParanoid" id="B7G5M8"/>
<dbReference type="Proteomes" id="UP000000759">
    <property type="component" value="Chromosome 15"/>
</dbReference>
<evidence type="ECO:0000313" key="2">
    <source>
        <dbReference type="Proteomes" id="UP000000759"/>
    </source>
</evidence>
<gene>
    <name evidence="1" type="ORF">PHATRDRAFT_48004</name>
</gene>
<dbReference type="eggNOG" id="ENOG502SIUT">
    <property type="taxonomic scope" value="Eukaryota"/>
</dbReference>
<dbReference type="PaxDb" id="2850-Phatr48004"/>
<reference evidence="1 2" key="1">
    <citation type="journal article" date="2008" name="Nature">
        <title>The Phaeodactylum genome reveals the evolutionary history of diatom genomes.</title>
        <authorList>
            <person name="Bowler C."/>
            <person name="Allen A.E."/>
            <person name="Badger J.H."/>
            <person name="Grimwood J."/>
            <person name="Jabbari K."/>
            <person name="Kuo A."/>
            <person name="Maheswari U."/>
            <person name="Martens C."/>
            <person name="Maumus F."/>
            <person name="Otillar R.P."/>
            <person name="Rayko E."/>
            <person name="Salamov A."/>
            <person name="Vandepoele K."/>
            <person name="Beszteri B."/>
            <person name="Gruber A."/>
            <person name="Heijde M."/>
            <person name="Katinka M."/>
            <person name="Mock T."/>
            <person name="Valentin K."/>
            <person name="Verret F."/>
            <person name="Berges J.A."/>
            <person name="Brownlee C."/>
            <person name="Cadoret J.P."/>
            <person name="Chiovitti A."/>
            <person name="Choi C.J."/>
            <person name="Coesel S."/>
            <person name="De Martino A."/>
            <person name="Detter J.C."/>
            <person name="Durkin C."/>
            <person name="Falciatore A."/>
            <person name="Fournet J."/>
            <person name="Haruta M."/>
            <person name="Huysman M.J."/>
            <person name="Jenkins B.D."/>
            <person name="Jiroutova K."/>
            <person name="Jorgensen R.E."/>
            <person name="Joubert Y."/>
            <person name="Kaplan A."/>
            <person name="Kroger N."/>
            <person name="Kroth P.G."/>
            <person name="La Roche J."/>
            <person name="Lindquist E."/>
            <person name="Lommer M."/>
            <person name="Martin-Jezequel V."/>
            <person name="Lopez P.J."/>
            <person name="Lucas S."/>
            <person name="Mangogna M."/>
            <person name="McGinnis K."/>
            <person name="Medlin L.K."/>
            <person name="Montsant A."/>
            <person name="Oudot-Le Secq M.P."/>
            <person name="Napoli C."/>
            <person name="Obornik M."/>
            <person name="Parker M.S."/>
            <person name="Petit J.L."/>
            <person name="Porcel B.M."/>
            <person name="Poulsen N."/>
            <person name="Robison M."/>
            <person name="Rychlewski L."/>
            <person name="Rynearson T.A."/>
            <person name="Schmutz J."/>
            <person name="Shapiro H."/>
            <person name="Siaut M."/>
            <person name="Stanley M."/>
            <person name="Sussman M.R."/>
            <person name="Taylor A.R."/>
            <person name="Vardi A."/>
            <person name="von Dassow P."/>
            <person name="Vyverman W."/>
            <person name="Willis A."/>
            <person name="Wyrwicz L.S."/>
            <person name="Rokhsar D.S."/>
            <person name="Weissenbach J."/>
            <person name="Armbrust E.V."/>
            <person name="Green B.R."/>
            <person name="Van de Peer Y."/>
            <person name="Grigoriev I.V."/>
        </authorList>
    </citation>
    <scope>NUCLEOTIDE SEQUENCE [LARGE SCALE GENOMIC DNA]</scope>
    <source>
        <strain evidence="1 2">CCAP 1055/1</strain>
    </source>
</reference>
<accession>B7G5M8</accession>
<name>B7G5M8_PHATC</name>
<dbReference type="GeneID" id="7203002"/>